<keyword evidence="4" id="KW-1185">Reference proteome</keyword>
<name>A0A086T3E2_HAPC1</name>
<comment type="caution">
    <text evidence="3">The sequence shown here is derived from an EMBL/GenBank/DDBJ whole genome shotgun (WGS) entry which is preliminary data.</text>
</comment>
<dbReference type="AlphaFoldDB" id="A0A086T3E2"/>
<organism evidence="3 4">
    <name type="scientific">Hapsidospora chrysogenum (strain ATCC 11550 / CBS 779.69 / DSM 880 / IAM 14645 / JCM 23072 / IMI 49137)</name>
    <name type="common">Acremonium chrysogenum</name>
    <dbReference type="NCBI Taxonomy" id="857340"/>
    <lineage>
        <taxon>Eukaryota</taxon>
        <taxon>Fungi</taxon>
        <taxon>Dikarya</taxon>
        <taxon>Ascomycota</taxon>
        <taxon>Pezizomycotina</taxon>
        <taxon>Sordariomycetes</taxon>
        <taxon>Hypocreomycetidae</taxon>
        <taxon>Hypocreales</taxon>
        <taxon>Bionectriaceae</taxon>
        <taxon>Hapsidospora</taxon>
    </lineage>
</organism>
<dbReference type="Proteomes" id="UP000029964">
    <property type="component" value="Unassembled WGS sequence"/>
</dbReference>
<reference evidence="4" key="1">
    <citation type="journal article" date="2014" name="Genome Announc.">
        <title>Genome sequence and annotation of Acremonium chrysogenum, producer of the beta-lactam antibiotic cephalosporin C.</title>
        <authorList>
            <person name="Terfehr D."/>
            <person name="Dahlmann T.A."/>
            <person name="Specht T."/>
            <person name="Zadra I."/>
            <person name="Kuernsteiner H."/>
            <person name="Kueck U."/>
        </authorList>
    </citation>
    <scope>NUCLEOTIDE SEQUENCE [LARGE SCALE GENOMIC DNA]</scope>
    <source>
        <strain evidence="4">ATCC 11550 / CBS 779.69 / DSM 880 / IAM 14645 / JCM 23072 / IMI 49137</strain>
    </source>
</reference>
<feature type="compositionally biased region" description="Basic and acidic residues" evidence="2">
    <location>
        <begin position="770"/>
        <end position="783"/>
    </location>
</feature>
<evidence type="ECO:0000313" key="3">
    <source>
        <dbReference type="EMBL" id="KFH43874.1"/>
    </source>
</evidence>
<evidence type="ECO:0000313" key="4">
    <source>
        <dbReference type="Proteomes" id="UP000029964"/>
    </source>
</evidence>
<evidence type="ECO:0000256" key="2">
    <source>
        <dbReference type="SAM" id="MobiDB-lite"/>
    </source>
</evidence>
<dbReference type="Pfam" id="PF13812">
    <property type="entry name" value="PPR_3"/>
    <property type="match status" value="1"/>
</dbReference>
<evidence type="ECO:0000256" key="1">
    <source>
        <dbReference type="PROSITE-ProRule" id="PRU00708"/>
    </source>
</evidence>
<dbReference type="InterPro" id="IPR002885">
    <property type="entry name" value="PPR_rpt"/>
</dbReference>
<feature type="repeat" description="PPR" evidence="1">
    <location>
        <begin position="562"/>
        <end position="596"/>
    </location>
</feature>
<gene>
    <name evidence="3" type="ORF">ACRE_053530</name>
</gene>
<feature type="region of interest" description="Disordered" evidence="2">
    <location>
        <begin position="833"/>
        <end position="868"/>
    </location>
</feature>
<accession>A0A086T3E2</accession>
<dbReference type="STRING" id="857340.A0A086T3E2"/>
<feature type="region of interest" description="Disordered" evidence="2">
    <location>
        <begin position="758"/>
        <end position="819"/>
    </location>
</feature>
<dbReference type="EMBL" id="JPKY01000059">
    <property type="protein sequence ID" value="KFH43874.1"/>
    <property type="molecule type" value="Genomic_DNA"/>
</dbReference>
<sequence>MSLGISSACRAYARLAGVAPSVANPRRASFRRLPLEPTTVSRFTARHDAHAEKDVYAAATAEAPDRPSKLAPDRRRGKFPKQNIARNTWFRETFRNPDEAKVKAKLQSPFTLPARVYPSERVTQRSEKENLASAKVQASHEMIWSHYKPERHFVVADLRWSDTFELLKSLTKPSTGAGADRMSAMRIVLPKSFDLEVSNRKVEFIESTTGLMQRLRIYNDHRDPSAIVVRGKRATLAKAAEELVRDHSGIKVYQLGEVAANDYETVQLWPKIEGQDGPIGVEDTERLWVHKEEPEQHWIDTKYEDIPRPETWTREAFDAYIAKLVSSRIRPELVLTLYGGAKDGKGKDDNRYSSDGIRVRLIESAFMDPQARPFITTPTLKMALAFMTRRTVYKATADRLFTKAEEWGLPMDTEAFNIILEGYVAKRDHRYFELFLRKMKYRYYPANARTWLLFLRLVQRDHEKLQIVASMWQLGLFKDPATARGIAAAMASFDAYNTFRSGIKLDQFLTKQEAKYGDQWFSGGALNAIWKEYLNFHAESKPDPSEYAPLVDVAHKYGHTVGLDTVHIILQSCLENRDWDTAVWALRLMRQEGCEPNYRTYDLILHLAIATHSPHALAAGIFHGALDLKLSYIIRAHLKEIFALRYDDRYWNRYRPRIFTGNMADAMKESAIFSPKAAVARAIRIIHDFSAGLVPQPLHVTLASAIHHDRKMKDGDEAGPLKIEMRSEMDPDSPAKVFRLGSRFDPFTMMDGFEIRPGRAQRRATWSKVTQRDEAAAPEETRPAKALPAKTVEEAHSEDPPSKATADNGAPPGIRGNRFGTLKEAVDGIITEAADKASARPALSVRRKAVKAPAAKGATPGQASVKRP</sequence>
<dbReference type="HOGENOM" id="CLU_019786_0_0_1"/>
<dbReference type="OrthoDB" id="185373at2759"/>
<dbReference type="PROSITE" id="PS51375">
    <property type="entry name" value="PPR"/>
    <property type="match status" value="1"/>
</dbReference>
<feature type="compositionally biased region" description="Low complexity" evidence="2">
    <location>
        <begin position="851"/>
        <end position="868"/>
    </location>
</feature>
<proteinExistence type="predicted"/>
<feature type="compositionally biased region" description="Basic and acidic residues" evidence="2">
    <location>
        <begin position="791"/>
        <end position="801"/>
    </location>
</feature>
<protein>
    <submittedName>
        <fullName evidence="3">Uncharacterized protein</fullName>
    </submittedName>
</protein>